<feature type="transmembrane region" description="Helical" evidence="5">
    <location>
        <begin position="74"/>
        <end position="94"/>
    </location>
</feature>
<dbReference type="VEuPathDB" id="FungiDB:JI435_304250"/>
<keyword evidence="3 5" id="KW-1133">Transmembrane helix</keyword>
<proteinExistence type="predicted"/>
<organism evidence="6 7">
    <name type="scientific">Phaeosphaeria nodorum (strain SN15 / ATCC MYA-4574 / FGSC 10173)</name>
    <name type="common">Glume blotch fungus</name>
    <name type="synonym">Parastagonospora nodorum</name>
    <dbReference type="NCBI Taxonomy" id="321614"/>
    <lineage>
        <taxon>Eukaryota</taxon>
        <taxon>Fungi</taxon>
        <taxon>Dikarya</taxon>
        <taxon>Ascomycota</taxon>
        <taxon>Pezizomycotina</taxon>
        <taxon>Dothideomycetes</taxon>
        <taxon>Pleosporomycetidae</taxon>
        <taxon>Pleosporales</taxon>
        <taxon>Pleosporineae</taxon>
        <taxon>Phaeosphaeriaceae</taxon>
        <taxon>Parastagonospora</taxon>
    </lineage>
</organism>
<dbReference type="AlphaFoldDB" id="A0A7U2I9H0"/>
<evidence type="ECO:0000313" key="6">
    <source>
        <dbReference type="EMBL" id="QRD05693.1"/>
    </source>
</evidence>
<keyword evidence="7" id="KW-1185">Reference proteome</keyword>
<dbReference type="InterPro" id="IPR011701">
    <property type="entry name" value="MFS"/>
</dbReference>
<keyword evidence="2 5" id="KW-0812">Transmembrane</keyword>
<reference evidence="7" key="1">
    <citation type="journal article" date="2021" name="BMC Genomics">
        <title>Chromosome-level genome assembly and manually-curated proteome of model necrotroph Parastagonospora nodorum Sn15 reveals a genome-wide trove of candidate effector homologs, and redundancy of virulence-related functions within an accessory chromosome.</title>
        <authorList>
            <person name="Bertazzoni S."/>
            <person name="Jones D.A.B."/>
            <person name="Phan H.T."/>
            <person name="Tan K.-C."/>
            <person name="Hane J.K."/>
        </authorList>
    </citation>
    <scope>NUCLEOTIDE SEQUENCE [LARGE SCALE GENOMIC DNA]</scope>
    <source>
        <strain evidence="7">SN15 / ATCC MYA-4574 / FGSC 10173)</strain>
    </source>
</reference>
<dbReference type="Gene3D" id="1.20.1250.20">
    <property type="entry name" value="MFS general substrate transporter like domains"/>
    <property type="match status" value="1"/>
</dbReference>
<dbReference type="SUPFAM" id="SSF103473">
    <property type="entry name" value="MFS general substrate transporter"/>
    <property type="match status" value="1"/>
</dbReference>
<dbReference type="OrthoDB" id="10021397at2759"/>
<name>A0A7U2I9H0_PHANO</name>
<evidence type="ECO:0008006" key="8">
    <source>
        <dbReference type="Google" id="ProtNLM"/>
    </source>
</evidence>
<evidence type="ECO:0000256" key="1">
    <source>
        <dbReference type="ARBA" id="ARBA00004141"/>
    </source>
</evidence>
<dbReference type="InterPro" id="IPR036259">
    <property type="entry name" value="MFS_trans_sf"/>
</dbReference>
<dbReference type="PANTHER" id="PTHR23501">
    <property type="entry name" value="MAJOR FACILITATOR SUPERFAMILY"/>
    <property type="match status" value="1"/>
</dbReference>
<evidence type="ECO:0000256" key="2">
    <source>
        <dbReference type="ARBA" id="ARBA00022692"/>
    </source>
</evidence>
<feature type="transmembrane region" description="Helical" evidence="5">
    <location>
        <begin position="228"/>
        <end position="250"/>
    </location>
</feature>
<dbReference type="PANTHER" id="PTHR23501:SF78">
    <property type="entry name" value="MAJOR FACILITATOR SUPERFAMILY (MFS) PROFILE DOMAIN-CONTAINING PROTEIN-RELATED"/>
    <property type="match status" value="1"/>
</dbReference>
<dbReference type="GO" id="GO:0016020">
    <property type="term" value="C:membrane"/>
    <property type="evidence" value="ECO:0007669"/>
    <property type="project" value="UniProtKB-SubCell"/>
</dbReference>
<evidence type="ECO:0000313" key="7">
    <source>
        <dbReference type="Proteomes" id="UP000663193"/>
    </source>
</evidence>
<comment type="subcellular location">
    <subcellularLocation>
        <location evidence="1">Membrane</location>
        <topology evidence="1">Multi-pass membrane protein</topology>
    </subcellularLocation>
</comment>
<gene>
    <name evidence="6" type="ORF">JI435_304250</name>
</gene>
<protein>
    <recommendedName>
        <fullName evidence="8">Major facilitator superfamily (MFS) profile domain-containing protein</fullName>
    </recommendedName>
</protein>
<dbReference type="Pfam" id="PF07690">
    <property type="entry name" value="MFS_1"/>
    <property type="match status" value="1"/>
</dbReference>
<evidence type="ECO:0000256" key="4">
    <source>
        <dbReference type="ARBA" id="ARBA00023136"/>
    </source>
</evidence>
<dbReference type="GO" id="GO:0022857">
    <property type="term" value="F:transmembrane transporter activity"/>
    <property type="evidence" value="ECO:0007669"/>
    <property type="project" value="InterPro"/>
</dbReference>
<dbReference type="Proteomes" id="UP000663193">
    <property type="component" value="Chromosome 19"/>
</dbReference>
<dbReference type="EMBL" id="CP069041">
    <property type="protein sequence ID" value="QRD05693.1"/>
    <property type="molecule type" value="Genomic_DNA"/>
</dbReference>
<accession>A0A7U2I9H0</accession>
<evidence type="ECO:0000256" key="5">
    <source>
        <dbReference type="SAM" id="Phobius"/>
    </source>
</evidence>
<sequence length="288" mass="31275">MITIGGICLIAFTLYEGYMAKLPIMPWRLFKRRSSAIILVQGLLHDFVWQATQYFIPLYLQTVRGYTPLQSATLILPFLLAQTIAGASTGPVMFKTARYNPVLRTGFIAWTLGAALKLIFSRNTPIAAYVCILAIEGLGSGWVHQPGLVALQALSTPEDRAVATSTRNLLRSLGGVAGVAVSTAVQFSVTEKALRKRVSAEIAGEVLAGRWAVGDGFKAHVMDARMQGFQAVFAVSVPLIAICLVGSAFVDDEVLRGDREEERGCLTEDRGGRVEEKPVLLGRFSWEG</sequence>
<keyword evidence="4 5" id="KW-0472">Membrane</keyword>
<evidence type="ECO:0000256" key="3">
    <source>
        <dbReference type="ARBA" id="ARBA00022989"/>
    </source>
</evidence>